<dbReference type="InterPro" id="IPR012910">
    <property type="entry name" value="Plug_dom"/>
</dbReference>
<keyword evidence="5 9" id="KW-0798">TonB box</keyword>
<protein>
    <submittedName>
        <fullName evidence="12">Iron complex outermembrane recepter protein</fullName>
    </submittedName>
</protein>
<evidence type="ECO:0000256" key="8">
    <source>
        <dbReference type="PROSITE-ProRule" id="PRU01360"/>
    </source>
</evidence>
<dbReference type="Pfam" id="PF00593">
    <property type="entry name" value="TonB_dep_Rec_b-barrel"/>
    <property type="match status" value="1"/>
</dbReference>
<dbReference type="Gene3D" id="2.60.40.1120">
    <property type="entry name" value="Carboxypeptidase-like, regulatory domain"/>
    <property type="match status" value="1"/>
</dbReference>
<keyword evidence="2 8" id="KW-0813">Transport</keyword>
<evidence type="ECO:0000256" key="2">
    <source>
        <dbReference type="ARBA" id="ARBA00022448"/>
    </source>
</evidence>
<dbReference type="GO" id="GO:0009279">
    <property type="term" value="C:cell outer membrane"/>
    <property type="evidence" value="ECO:0007669"/>
    <property type="project" value="UniProtKB-SubCell"/>
</dbReference>
<evidence type="ECO:0000256" key="3">
    <source>
        <dbReference type="ARBA" id="ARBA00022452"/>
    </source>
</evidence>
<evidence type="ECO:0000256" key="7">
    <source>
        <dbReference type="ARBA" id="ARBA00023237"/>
    </source>
</evidence>
<dbReference type="InterPro" id="IPR037066">
    <property type="entry name" value="Plug_dom_sf"/>
</dbReference>
<proteinExistence type="inferred from homology"/>
<sequence length="1064" mass="117508">MKINGIYTHLAYIKEFIAVGLLCISSAAMAQKQTIHLPESPLTIKTVIQAIEQQTGLSVDYNQTRLNVTQQISIPSDRTSLDEILKTVLSPNGFTYHIEKTHIIISQTNGNQASQVQQKKIVSGIVIDESDEPLVGANIVEKGTTNGIRTDENGHFTMEVAGTNSVLQVSYLGHLPQEIRVETNTDLHIKLAKDVQNLDEVVIVGYGTLSKREITGSVTNITAKDFNQGFSNDAARLLQGKVAGLEINTGTGDVTANASIRLRGISTLQNDQGPFIVIDNVPGADITTVAPQDIESISILKDASAAAIYGSRSAGGVILITTKRGTANQPKISYTGAVGISSLANKPLLMSATKWREYTSTTPGKDGSSFDLGANTDWFDAITRTGTQQDHNVSLSGGGTRNNYRGSVSMLQRNGIARDNSMERYNARLQFTQWSADNKLKIDLTGAATLTDNTPTNTRNFVLAYNMIPVRPIKLDDGSWYDSREYDQGNPVRNQAENTYENKINNFYGTANITYTPVEGLDLKVLLTKSRNNEDYSEYRSIGSEAGYNDGGFALRSGTITDRNLSEWTANYSRQFGSHKVNLLGGYSWEQQVYAAHAAQTRGYITDLLGPNDLASGRNIHVGDATSARNKSRLISFYGRLNYNYLERYLLTATVRRDGSSKFGKNHKWGTFPSLSVGWNISEEPFMQNTAWVNDLKLRIGYGVTGNQSGLDPYKTLELFGSDGLYYDNGAWLPAYSISQNANPDLKWEQTAMLNVGLDVALFANRLNAKLEWYDKKTSDMLYTYPVPTPPYLMDEIMANVGDMDNKGVELTLGYAAIQNPDFNWDISVNLSHNRNRITKLSNAIYTTDRILLGGVFIRGGSSTTHVLEVGRPIGQFYGLRSEGLDADGKYIFIDQNDDGEISDPADLDYIGDAQPDLLYGINNAFRYKQFDLSVFFRGSIGNDILNAPRMAFAQSGFLPGTNALDDPLTYQLQETTPRYSSFYIENGSYLRLDNLSLGYRFNDHILNGARLYFTAQNVFVITDYKGLDPEVPIDDNSGLTPGIEPREFYPKARTFALGVSVNF</sequence>
<dbReference type="InterPro" id="IPR023996">
    <property type="entry name" value="TonB-dep_OMP_SusC/RagA"/>
</dbReference>
<dbReference type="InterPro" id="IPR000531">
    <property type="entry name" value="Beta-barrel_TonB"/>
</dbReference>
<reference evidence="12 13" key="1">
    <citation type="submission" date="2016-10" db="EMBL/GenBank/DDBJ databases">
        <authorList>
            <person name="de Groot N.N."/>
        </authorList>
    </citation>
    <scope>NUCLEOTIDE SEQUENCE [LARGE SCALE GENOMIC DNA]</scope>
    <source>
        <strain evidence="12 13">RK1</strain>
    </source>
</reference>
<dbReference type="Gene3D" id="2.40.170.20">
    <property type="entry name" value="TonB-dependent receptor, beta-barrel domain"/>
    <property type="match status" value="1"/>
</dbReference>
<keyword evidence="4 8" id="KW-0812">Transmembrane</keyword>
<organism evidence="12 13">
    <name type="scientific">Parapedobacter indicus</name>
    <dbReference type="NCBI Taxonomy" id="1477437"/>
    <lineage>
        <taxon>Bacteria</taxon>
        <taxon>Pseudomonadati</taxon>
        <taxon>Bacteroidota</taxon>
        <taxon>Sphingobacteriia</taxon>
        <taxon>Sphingobacteriales</taxon>
        <taxon>Sphingobacteriaceae</taxon>
        <taxon>Parapedobacter</taxon>
    </lineage>
</organism>
<dbReference type="PROSITE" id="PS52016">
    <property type="entry name" value="TONB_DEPENDENT_REC_3"/>
    <property type="match status" value="1"/>
</dbReference>
<evidence type="ECO:0000259" key="10">
    <source>
        <dbReference type="Pfam" id="PF00593"/>
    </source>
</evidence>
<dbReference type="NCBIfam" id="TIGR04056">
    <property type="entry name" value="OMP_RagA_SusC"/>
    <property type="match status" value="1"/>
</dbReference>
<evidence type="ECO:0000256" key="6">
    <source>
        <dbReference type="ARBA" id="ARBA00023136"/>
    </source>
</evidence>
<dbReference type="InterPro" id="IPR008969">
    <property type="entry name" value="CarboxyPept-like_regulatory"/>
</dbReference>
<dbReference type="InterPro" id="IPR036942">
    <property type="entry name" value="Beta-barrel_TonB_sf"/>
</dbReference>
<comment type="similarity">
    <text evidence="8 9">Belongs to the TonB-dependent receptor family.</text>
</comment>
<evidence type="ECO:0000313" key="13">
    <source>
        <dbReference type="Proteomes" id="UP000198670"/>
    </source>
</evidence>
<keyword evidence="3 8" id="KW-1134">Transmembrane beta strand</keyword>
<keyword evidence="7 8" id="KW-0998">Cell outer membrane</keyword>
<evidence type="ECO:0000256" key="1">
    <source>
        <dbReference type="ARBA" id="ARBA00004571"/>
    </source>
</evidence>
<dbReference type="STRING" id="1477437.SAMN05444682_101541"/>
<accession>A0A1I3DLW3</accession>
<dbReference type="Pfam" id="PF13715">
    <property type="entry name" value="CarbopepD_reg_2"/>
    <property type="match status" value="1"/>
</dbReference>
<evidence type="ECO:0000256" key="4">
    <source>
        <dbReference type="ARBA" id="ARBA00022692"/>
    </source>
</evidence>
<dbReference type="RefSeq" id="WP_218146440.1">
    <property type="nucleotide sequence ID" value="NZ_FOQO01000001.1"/>
</dbReference>
<keyword evidence="6 8" id="KW-0472">Membrane</keyword>
<evidence type="ECO:0000259" key="11">
    <source>
        <dbReference type="Pfam" id="PF07715"/>
    </source>
</evidence>
<feature type="domain" description="TonB-dependent receptor-like beta-barrel" evidence="10">
    <location>
        <begin position="454"/>
        <end position="1019"/>
    </location>
</feature>
<dbReference type="InterPro" id="IPR023997">
    <property type="entry name" value="TonB-dep_OMP_SusC/RagA_CS"/>
</dbReference>
<dbReference type="NCBIfam" id="TIGR04057">
    <property type="entry name" value="SusC_RagA_signa"/>
    <property type="match status" value="1"/>
</dbReference>
<dbReference type="EMBL" id="FOQO01000001">
    <property type="protein sequence ID" value="SFH87717.1"/>
    <property type="molecule type" value="Genomic_DNA"/>
</dbReference>
<evidence type="ECO:0000256" key="9">
    <source>
        <dbReference type="RuleBase" id="RU003357"/>
    </source>
</evidence>
<dbReference type="Gene3D" id="2.170.130.10">
    <property type="entry name" value="TonB-dependent receptor, plug domain"/>
    <property type="match status" value="1"/>
</dbReference>
<dbReference type="Pfam" id="PF07715">
    <property type="entry name" value="Plug"/>
    <property type="match status" value="1"/>
</dbReference>
<name>A0A1I3DLW3_9SPHI</name>
<gene>
    <name evidence="12" type="ORF">SAMN05444682_101541</name>
</gene>
<dbReference type="InterPro" id="IPR039426">
    <property type="entry name" value="TonB-dep_rcpt-like"/>
</dbReference>
<dbReference type="SUPFAM" id="SSF49464">
    <property type="entry name" value="Carboxypeptidase regulatory domain-like"/>
    <property type="match status" value="1"/>
</dbReference>
<dbReference type="SUPFAM" id="SSF56935">
    <property type="entry name" value="Porins"/>
    <property type="match status" value="1"/>
</dbReference>
<keyword evidence="13" id="KW-1185">Reference proteome</keyword>
<evidence type="ECO:0000313" key="12">
    <source>
        <dbReference type="EMBL" id="SFH87717.1"/>
    </source>
</evidence>
<feature type="domain" description="TonB-dependent receptor plug" evidence="11">
    <location>
        <begin position="211"/>
        <end position="317"/>
    </location>
</feature>
<comment type="subcellular location">
    <subcellularLocation>
        <location evidence="1 8">Cell outer membrane</location>
        <topology evidence="1 8">Multi-pass membrane protein</topology>
    </subcellularLocation>
</comment>
<dbReference type="AlphaFoldDB" id="A0A1I3DLW3"/>
<evidence type="ECO:0000256" key="5">
    <source>
        <dbReference type="ARBA" id="ARBA00023077"/>
    </source>
</evidence>
<dbReference type="Proteomes" id="UP000198670">
    <property type="component" value="Unassembled WGS sequence"/>
</dbReference>